<dbReference type="Gene3D" id="2.40.50.140">
    <property type="entry name" value="Nucleic acid-binding proteins"/>
    <property type="match status" value="1"/>
</dbReference>
<dbReference type="PANTHER" id="PTHR37294:SF1">
    <property type="entry name" value="3'-5' EXORIBONUCLEASE YHAM"/>
    <property type="match status" value="1"/>
</dbReference>
<dbReference type="PROSITE" id="PS51831">
    <property type="entry name" value="HD"/>
    <property type="match status" value="1"/>
</dbReference>
<organism evidence="3">
    <name type="scientific">marine metagenome</name>
    <dbReference type="NCBI Taxonomy" id="408172"/>
    <lineage>
        <taxon>unclassified sequences</taxon>
        <taxon>metagenomes</taxon>
        <taxon>ecological metagenomes</taxon>
    </lineage>
</organism>
<feature type="domain" description="HD" evidence="2">
    <location>
        <begin position="166"/>
        <end position="285"/>
    </location>
</feature>
<dbReference type="EMBL" id="UINC01021167">
    <property type="protein sequence ID" value="SVA88151.1"/>
    <property type="molecule type" value="Genomic_DNA"/>
</dbReference>
<sequence length="320" mass="36744">MKKLTSIDSFKEGDIIQGFYLCVDKHLRHTRSGDLYIDLELRDITGHIAAKIWDNVSDLSEKFDAGNAVVVSGNVESFMDRPQLVVKKINKATVQHYSRYGFDPAHVVPTSKKDPQKMWKEIESIVNGMKNKYLQRLVAAIYKSNKKKLMVHPASVKMHHNFRSGFLEHILTMAQISKKVSPLYDVDRDLVLAGVFLHDIGKLKEINSEYEADYTNDGNLIGHIVIGRDMVRDAIKKIRDFPEDLGQKMEHIILSHQGRYEWQSPKMPSFPEAMLVHLIDVLDAKMNLMNIALDEDQEPGEFTNRHNYFRIPLLKKDGSK</sequence>
<dbReference type="GO" id="GO:0003676">
    <property type="term" value="F:nucleic acid binding"/>
    <property type="evidence" value="ECO:0007669"/>
    <property type="project" value="InterPro"/>
</dbReference>
<dbReference type="GO" id="GO:0031125">
    <property type="term" value="P:rRNA 3'-end processing"/>
    <property type="evidence" value="ECO:0007669"/>
    <property type="project" value="TreeGrafter"/>
</dbReference>
<name>A0A381ZGM9_9ZZZZ</name>
<dbReference type="SUPFAM" id="SSF109604">
    <property type="entry name" value="HD-domain/PDEase-like"/>
    <property type="match status" value="1"/>
</dbReference>
<dbReference type="CDD" id="cd00077">
    <property type="entry name" value="HDc"/>
    <property type="match status" value="1"/>
</dbReference>
<dbReference type="InterPro" id="IPR012340">
    <property type="entry name" value="NA-bd_OB-fold"/>
</dbReference>
<dbReference type="Pfam" id="PF01966">
    <property type="entry name" value="HD"/>
    <property type="match status" value="1"/>
</dbReference>
<dbReference type="CDD" id="cd04492">
    <property type="entry name" value="YhaM_OBF_like"/>
    <property type="match status" value="1"/>
</dbReference>
<dbReference type="NCBIfam" id="TIGR00277">
    <property type="entry name" value="HDIG"/>
    <property type="match status" value="1"/>
</dbReference>
<protein>
    <recommendedName>
        <fullName evidence="2">HD domain-containing protein</fullName>
    </recommendedName>
</protein>
<dbReference type="GO" id="GO:0016787">
    <property type="term" value="F:hydrolase activity"/>
    <property type="evidence" value="ECO:0007669"/>
    <property type="project" value="UniProtKB-KW"/>
</dbReference>
<dbReference type="InterPro" id="IPR006675">
    <property type="entry name" value="HDIG_dom"/>
</dbReference>
<keyword evidence="1" id="KW-0378">Hydrolase</keyword>
<evidence type="ECO:0000259" key="2">
    <source>
        <dbReference type="PROSITE" id="PS51831"/>
    </source>
</evidence>
<dbReference type="InterPro" id="IPR050798">
    <property type="entry name" value="YhaM_exoribonuc/phosphodiest"/>
</dbReference>
<accession>A0A381ZGM9</accession>
<gene>
    <name evidence="3" type="ORF">METZ01_LOCUS141005</name>
</gene>
<dbReference type="Gene3D" id="1.10.3210.10">
    <property type="entry name" value="Hypothetical protein af1432"/>
    <property type="match status" value="1"/>
</dbReference>
<reference evidence="3" key="1">
    <citation type="submission" date="2018-05" db="EMBL/GenBank/DDBJ databases">
        <authorList>
            <person name="Lanie J.A."/>
            <person name="Ng W.-L."/>
            <person name="Kazmierczak K.M."/>
            <person name="Andrzejewski T.M."/>
            <person name="Davidsen T.M."/>
            <person name="Wayne K.J."/>
            <person name="Tettelin H."/>
            <person name="Glass J.I."/>
            <person name="Rusch D."/>
            <person name="Podicherti R."/>
            <person name="Tsui H.-C.T."/>
            <person name="Winkler M.E."/>
        </authorList>
    </citation>
    <scope>NUCLEOTIDE SEQUENCE</scope>
</reference>
<dbReference type="SMART" id="SM00471">
    <property type="entry name" value="HDc"/>
    <property type="match status" value="1"/>
</dbReference>
<dbReference type="Pfam" id="PF01336">
    <property type="entry name" value="tRNA_anti-codon"/>
    <property type="match status" value="1"/>
</dbReference>
<proteinExistence type="predicted"/>
<evidence type="ECO:0000313" key="3">
    <source>
        <dbReference type="EMBL" id="SVA88151.1"/>
    </source>
</evidence>
<evidence type="ECO:0000256" key="1">
    <source>
        <dbReference type="ARBA" id="ARBA00022801"/>
    </source>
</evidence>
<dbReference type="InterPro" id="IPR004365">
    <property type="entry name" value="NA-bd_OB_tRNA"/>
</dbReference>
<dbReference type="PANTHER" id="PTHR37294">
    <property type="entry name" value="3'-5' EXORIBONUCLEASE YHAM"/>
    <property type="match status" value="1"/>
</dbReference>
<dbReference type="AlphaFoldDB" id="A0A381ZGM9"/>
<dbReference type="InterPro" id="IPR003607">
    <property type="entry name" value="HD/PDEase_dom"/>
</dbReference>
<dbReference type="InterPro" id="IPR006674">
    <property type="entry name" value="HD_domain"/>
</dbReference>